<dbReference type="PANTHER" id="PTHR30024:SF47">
    <property type="entry name" value="TAURINE-BINDING PERIPLASMIC PROTEIN"/>
    <property type="match status" value="1"/>
</dbReference>
<dbReference type="Pfam" id="PF09084">
    <property type="entry name" value="NMT1"/>
    <property type="match status" value="1"/>
</dbReference>
<name>A0A3E5AII5_9BACT</name>
<evidence type="ECO:0000313" key="12">
    <source>
        <dbReference type="Proteomes" id="UP000261245"/>
    </source>
</evidence>
<dbReference type="Proteomes" id="UP000286501">
    <property type="component" value="Unassembled WGS sequence"/>
</dbReference>
<evidence type="ECO:0000313" key="8">
    <source>
        <dbReference type="EMBL" id="RGW41073.1"/>
    </source>
</evidence>
<dbReference type="Proteomes" id="UP000283672">
    <property type="component" value="Unassembled WGS sequence"/>
</dbReference>
<evidence type="ECO:0000313" key="10">
    <source>
        <dbReference type="EMBL" id="RHG66911.1"/>
    </source>
</evidence>
<evidence type="ECO:0000313" key="9">
    <source>
        <dbReference type="EMBL" id="RGW64687.1"/>
    </source>
</evidence>
<dbReference type="EMBL" id="QSUC01000001">
    <property type="protein sequence ID" value="RGN13272.1"/>
    <property type="molecule type" value="Genomic_DNA"/>
</dbReference>
<comment type="caution">
    <text evidence="10">The sequence shown here is derived from an EMBL/GenBank/DDBJ whole genome shotgun (WGS) entry which is preliminary data.</text>
</comment>
<feature type="domain" description="SsuA/THI5-like" evidence="5">
    <location>
        <begin position="57"/>
        <end position="254"/>
    </location>
</feature>
<proteinExistence type="inferred from homology"/>
<dbReference type="InterPro" id="IPR015168">
    <property type="entry name" value="SsuA/THI5"/>
</dbReference>
<dbReference type="Proteomes" id="UP001209168">
    <property type="component" value="Unassembled WGS sequence"/>
</dbReference>
<reference evidence="12 13" key="1">
    <citation type="submission" date="2018-08" db="EMBL/GenBank/DDBJ databases">
        <title>A genome reference for cultivated species of the human gut microbiota.</title>
        <authorList>
            <person name="Zou Y."/>
            <person name="Xue W."/>
            <person name="Luo G."/>
        </authorList>
    </citation>
    <scope>NUCLEOTIDE SEQUENCE [LARGE SCALE GENOMIC DNA]</scope>
    <source>
        <strain evidence="9 15">AF11-14</strain>
        <strain evidence="8 14">AF12-50</strain>
        <strain evidence="11 13">AF38-11</strain>
        <strain evidence="10 16">AM22-1</strain>
        <strain evidence="7 12">OM06-11</strain>
    </source>
</reference>
<dbReference type="RefSeq" id="WP_117727022.1">
    <property type="nucleotide sequence ID" value="NZ_CP042464.1"/>
</dbReference>
<dbReference type="EMBL" id="QSAQ01000045">
    <property type="protein sequence ID" value="RGW64687.1"/>
    <property type="molecule type" value="Genomic_DNA"/>
</dbReference>
<dbReference type="Proteomes" id="UP000283785">
    <property type="component" value="Unassembled WGS sequence"/>
</dbReference>
<dbReference type="AlphaFoldDB" id="A0A3E5AII5"/>
<dbReference type="EMBL" id="QROP01000012">
    <property type="protein sequence ID" value="RHL39461.1"/>
    <property type="molecule type" value="Genomic_DNA"/>
</dbReference>
<dbReference type="EMBL" id="QRIN01000017">
    <property type="protein sequence ID" value="RHG66911.1"/>
    <property type="molecule type" value="Genomic_DNA"/>
</dbReference>
<evidence type="ECO:0000313" key="13">
    <source>
        <dbReference type="Proteomes" id="UP000283672"/>
    </source>
</evidence>
<dbReference type="SUPFAM" id="SSF53850">
    <property type="entry name" value="Periplasmic binding protein-like II"/>
    <property type="match status" value="1"/>
</dbReference>
<dbReference type="PANTHER" id="PTHR30024">
    <property type="entry name" value="ALIPHATIC SULFONATES-BINDING PROTEIN-RELATED"/>
    <property type="match status" value="1"/>
</dbReference>
<organism evidence="10 16">
    <name type="scientific">Segatella copri</name>
    <dbReference type="NCBI Taxonomy" id="165179"/>
    <lineage>
        <taxon>Bacteria</taxon>
        <taxon>Pseudomonadati</taxon>
        <taxon>Bacteroidota</taxon>
        <taxon>Bacteroidia</taxon>
        <taxon>Bacteroidales</taxon>
        <taxon>Prevotellaceae</taxon>
        <taxon>Segatella</taxon>
    </lineage>
</organism>
<gene>
    <name evidence="11" type="ORF">DW026_06490</name>
    <name evidence="10" type="ORF">DW250_05745</name>
    <name evidence="9" type="ORF">DWV60_14320</name>
    <name evidence="8" type="ORF">DWV76_13280</name>
    <name evidence="7" type="ORF">DXB80_00555</name>
    <name evidence="6" type="ORF">ONT23_03830</name>
</gene>
<evidence type="ECO:0000256" key="1">
    <source>
        <dbReference type="ARBA" id="ARBA00004418"/>
    </source>
</evidence>
<dbReference type="Proteomes" id="UP000286077">
    <property type="component" value="Unassembled WGS sequence"/>
</dbReference>
<evidence type="ECO:0000313" key="6">
    <source>
        <dbReference type="EMBL" id="MCW4154690.1"/>
    </source>
</evidence>
<evidence type="ECO:0000256" key="2">
    <source>
        <dbReference type="ARBA" id="ARBA00010742"/>
    </source>
</evidence>
<dbReference type="Proteomes" id="UP000261245">
    <property type="component" value="Unassembled WGS sequence"/>
</dbReference>
<evidence type="ECO:0000313" key="16">
    <source>
        <dbReference type="Proteomes" id="UP000286501"/>
    </source>
</evidence>
<dbReference type="Gene3D" id="3.40.190.10">
    <property type="entry name" value="Periplasmic binding protein-like II"/>
    <property type="match status" value="2"/>
</dbReference>
<dbReference type="EMBL" id="QSAG01000033">
    <property type="protein sequence ID" value="RGW41073.1"/>
    <property type="molecule type" value="Genomic_DNA"/>
</dbReference>
<feature type="chain" id="PRO_5043182668" evidence="4">
    <location>
        <begin position="22"/>
        <end position="303"/>
    </location>
</feature>
<evidence type="ECO:0000313" key="11">
    <source>
        <dbReference type="EMBL" id="RHL39461.1"/>
    </source>
</evidence>
<sequence>MNKFKTFAALMLLLAIGFAGCGKSEAERHRLSKKEKARLDSLDRAALKIAVMPTMDCLPIFLACDDSIFQQQGVDVHLRRYTAQMDCDTAIERKRVEGAVTDLIRAHHIEKRGTALTYPISTNLYWQFITNKRSRISELKQLSDKMVAMTRYSATDYLATLAIDSGKPKYDAYKVQINDLNIRLRMLLNNEMDAMLLPEPQATKARLEQHVKLFDSRDKNLQLGVVAFRKKILSEPRRKDQVAKFIKAYNIAVDSINSRGVQHYASIITKYTGADAKTISNLPKLKYEHAMEPRRRDLAVAQK</sequence>
<evidence type="ECO:0000256" key="3">
    <source>
        <dbReference type="ARBA" id="ARBA00022729"/>
    </source>
</evidence>
<evidence type="ECO:0000313" key="15">
    <source>
        <dbReference type="Proteomes" id="UP000286077"/>
    </source>
</evidence>
<keyword evidence="3 4" id="KW-0732">Signal</keyword>
<protein>
    <submittedName>
        <fullName evidence="10">ABC transporter substrate-binding protein</fullName>
    </submittedName>
</protein>
<feature type="signal peptide" evidence="4">
    <location>
        <begin position="1"/>
        <end position="21"/>
    </location>
</feature>
<evidence type="ECO:0000313" key="14">
    <source>
        <dbReference type="Proteomes" id="UP000283785"/>
    </source>
</evidence>
<dbReference type="GO" id="GO:0042597">
    <property type="term" value="C:periplasmic space"/>
    <property type="evidence" value="ECO:0007669"/>
    <property type="project" value="UniProtKB-SubCell"/>
</dbReference>
<accession>A0A3E5AII5</accession>
<comment type="subcellular location">
    <subcellularLocation>
        <location evidence="1">Periplasm</location>
    </subcellularLocation>
</comment>
<evidence type="ECO:0000313" key="7">
    <source>
        <dbReference type="EMBL" id="RGN13272.1"/>
    </source>
</evidence>
<evidence type="ECO:0000256" key="4">
    <source>
        <dbReference type="SAM" id="SignalP"/>
    </source>
</evidence>
<dbReference type="EMBL" id="JAPDVH010000001">
    <property type="protein sequence ID" value="MCW4154690.1"/>
    <property type="molecule type" value="Genomic_DNA"/>
</dbReference>
<evidence type="ECO:0000259" key="5">
    <source>
        <dbReference type="Pfam" id="PF09084"/>
    </source>
</evidence>
<reference evidence="6" key="2">
    <citation type="submission" date="2022-11" db="EMBL/GenBank/DDBJ databases">
        <title>Genomic repertoires linked with pathogenic potency of arthritogenic Prevotella copri isolated from the gut of rheumatoid arthritis patients.</title>
        <authorList>
            <person name="Nii T."/>
            <person name="Maeda Y."/>
            <person name="Motooka D."/>
            <person name="Naito M."/>
            <person name="Matsumoto Y."/>
            <person name="Ogawa T."/>
            <person name="Oguro-Igashira E."/>
            <person name="Kishikawa T."/>
            <person name="Yamashita M."/>
            <person name="Koizumi S."/>
            <person name="Kurakawa T."/>
            <person name="Okumura R."/>
            <person name="Kayama H."/>
            <person name="Murakami M."/>
            <person name="Sakaguchi T."/>
            <person name="Das B."/>
            <person name="Nakamura S."/>
            <person name="Okada Y."/>
            <person name="Kumanogoh A."/>
            <person name="Takeda K."/>
        </authorList>
    </citation>
    <scope>NUCLEOTIDE SEQUENCE</scope>
    <source>
        <strain evidence="6">H012_8</strain>
    </source>
</reference>
<comment type="similarity">
    <text evidence="2">Belongs to the bacterial solute-binding protein SsuA/TauA family.</text>
</comment>
<dbReference type="PROSITE" id="PS51257">
    <property type="entry name" value="PROKAR_LIPOPROTEIN"/>
    <property type="match status" value="1"/>
</dbReference>